<evidence type="ECO:0000313" key="1">
    <source>
        <dbReference type="EMBL" id="QJA64008.1"/>
    </source>
</evidence>
<organism evidence="1">
    <name type="scientific">viral metagenome</name>
    <dbReference type="NCBI Taxonomy" id="1070528"/>
    <lineage>
        <taxon>unclassified sequences</taxon>
        <taxon>metagenomes</taxon>
        <taxon>organismal metagenomes</taxon>
    </lineage>
</organism>
<accession>A0A6M3J3C7</accession>
<dbReference type="EMBL" id="MT141510">
    <property type="protein sequence ID" value="QJA64008.1"/>
    <property type="molecule type" value="Genomic_DNA"/>
</dbReference>
<proteinExistence type="predicted"/>
<reference evidence="1" key="1">
    <citation type="submission" date="2020-03" db="EMBL/GenBank/DDBJ databases">
        <title>The deep terrestrial virosphere.</title>
        <authorList>
            <person name="Holmfeldt K."/>
            <person name="Nilsson E."/>
            <person name="Simone D."/>
            <person name="Lopez-Fernandez M."/>
            <person name="Wu X."/>
            <person name="de Brujin I."/>
            <person name="Lundin D."/>
            <person name="Andersson A."/>
            <person name="Bertilsson S."/>
            <person name="Dopson M."/>
        </authorList>
    </citation>
    <scope>NUCLEOTIDE SEQUENCE</scope>
    <source>
        <strain evidence="1">MM415B00562</strain>
    </source>
</reference>
<gene>
    <name evidence="1" type="ORF">MM415B00562_0042</name>
</gene>
<dbReference type="AlphaFoldDB" id="A0A6M3J3C7"/>
<protein>
    <submittedName>
        <fullName evidence="1">Uncharacterized protein</fullName>
    </submittedName>
</protein>
<sequence>MEEVRLLRHVVNSDERDKYIKLNNALVTVITVWGNRYPEPTMENVTHPNTKRLIAIHKKYLGFEGNSRIRKVMSAVLRIVANKIEHSANWRDRFSWLVEQLKESDWKPRSYNHPVNDWNEPKPYGGK</sequence>
<name>A0A6M3J3C7_9ZZZZ</name>